<name>A0A1G7RNJ8_THETY</name>
<proteinExistence type="predicted"/>
<protein>
    <submittedName>
        <fullName evidence="1">Uncharacterized protein</fullName>
    </submittedName>
</protein>
<dbReference type="AlphaFoldDB" id="A0A1G7RNJ8"/>
<evidence type="ECO:0000313" key="2">
    <source>
        <dbReference type="Proteomes" id="UP000183404"/>
    </source>
</evidence>
<evidence type="ECO:0000313" key="1">
    <source>
        <dbReference type="EMBL" id="SDG11779.1"/>
    </source>
</evidence>
<sequence>MPSDINSWARTIKDYSEIPEMFKSYYDKNFKDSTRFLNAVYAPADSWGRRKTNDKLMFLYENNVVFLEKMKNSINAVSYPIENINYIENGSILLYSWLKINGNIEGETRSFVLEYNTVVENIFKPIIEKLRILLCDIETSDKEKEIDDFDCLRDINYKFMNYAKKAVLNGEKVIDFLYQADIKVPYFKFFKKLKSTSHMIIFTNKELIILEEENVKSTKDAKYGGIWIYIPVYKILSAYIDEAETGFLNLSINVYGANAFKSVFESSKKENVQRLAEQINKIARYNYFGHLFY</sequence>
<organism evidence="1 2">
    <name type="scientific">Thermoanaerobacter thermohydrosulfuricus</name>
    <name type="common">Clostridium thermohydrosulfuricum</name>
    <dbReference type="NCBI Taxonomy" id="1516"/>
    <lineage>
        <taxon>Bacteria</taxon>
        <taxon>Bacillati</taxon>
        <taxon>Bacillota</taxon>
        <taxon>Clostridia</taxon>
        <taxon>Thermoanaerobacterales</taxon>
        <taxon>Thermoanaerobacteraceae</taxon>
        <taxon>Thermoanaerobacter</taxon>
    </lineage>
</organism>
<gene>
    <name evidence="1" type="ORF">SAMN04244560_01814</name>
</gene>
<dbReference type="RefSeq" id="WP_074592654.1">
    <property type="nucleotide sequence ID" value="NZ_FNBS01000044.1"/>
</dbReference>
<dbReference type="Proteomes" id="UP000183404">
    <property type="component" value="Unassembled WGS sequence"/>
</dbReference>
<dbReference type="EMBL" id="FNBS01000044">
    <property type="protein sequence ID" value="SDG11779.1"/>
    <property type="molecule type" value="Genomic_DNA"/>
</dbReference>
<accession>A0A1G7RNJ8</accession>
<reference evidence="1 2" key="1">
    <citation type="submission" date="2016-10" db="EMBL/GenBank/DDBJ databases">
        <authorList>
            <person name="de Groot N.N."/>
        </authorList>
    </citation>
    <scope>NUCLEOTIDE SEQUENCE [LARGE SCALE GENOMIC DNA]</scope>
    <source>
        <strain evidence="1 2">DSM 569</strain>
    </source>
</reference>